<dbReference type="Gene3D" id="2.40.240.10">
    <property type="entry name" value="Ribosomal Protein L25, Chain P"/>
    <property type="match status" value="1"/>
</dbReference>
<dbReference type="Proteomes" id="UP000179769">
    <property type="component" value="Unassembled WGS sequence"/>
</dbReference>
<evidence type="ECO:0000256" key="3">
    <source>
        <dbReference type="ARBA" id="ARBA00022980"/>
    </source>
</evidence>
<dbReference type="Pfam" id="PF14693">
    <property type="entry name" value="Ribosomal_TL5_C"/>
    <property type="match status" value="1"/>
</dbReference>
<evidence type="ECO:0000313" key="10">
    <source>
        <dbReference type="Proteomes" id="UP000179769"/>
    </source>
</evidence>
<dbReference type="SUPFAM" id="SSF50715">
    <property type="entry name" value="Ribosomal protein L25-like"/>
    <property type="match status" value="1"/>
</dbReference>
<dbReference type="CDD" id="cd00495">
    <property type="entry name" value="Ribosomal_L25_TL5_CTC"/>
    <property type="match status" value="1"/>
</dbReference>
<dbReference type="NCBIfam" id="TIGR00731">
    <property type="entry name" value="bL25_bact_ctc"/>
    <property type="match status" value="1"/>
</dbReference>
<feature type="region of interest" description="Disordered" evidence="6">
    <location>
        <begin position="1"/>
        <end position="22"/>
    </location>
</feature>
<evidence type="ECO:0000259" key="8">
    <source>
        <dbReference type="Pfam" id="PF14693"/>
    </source>
</evidence>
<dbReference type="PANTHER" id="PTHR33284:SF1">
    <property type="entry name" value="RIBOSOMAL PROTEIN L25_GLN-TRNA SYNTHETASE, ANTI-CODON-BINDING DOMAIN-CONTAINING PROTEIN"/>
    <property type="match status" value="1"/>
</dbReference>
<evidence type="ECO:0000256" key="2">
    <source>
        <dbReference type="ARBA" id="ARBA00022884"/>
    </source>
</evidence>
<evidence type="ECO:0000256" key="1">
    <source>
        <dbReference type="ARBA" id="ARBA00022730"/>
    </source>
</evidence>
<dbReference type="Pfam" id="PF01386">
    <property type="entry name" value="Ribosomal_L25p"/>
    <property type="match status" value="1"/>
</dbReference>
<dbReference type="InterPro" id="IPR020930">
    <property type="entry name" value="Ribosomal_uL5_bac-type"/>
</dbReference>
<evidence type="ECO:0000313" key="9">
    <source>
        <dbReference type="EMBL" id="OHV46769.1"/>
    </source>
</evidence>
<dbReference type="AlphaFoldDB" id="A0A1S1RLS7"/>
<feature type="domain" description="Large ribosomal subunit protein bL25 beta" evidence="8">
    <location>
        <begin position="102"/>
        <end position="176"/>
    </location>
</feature>
<dbReference type="Gene3D" id="2.170.120.20">
    <property type="entry name" value="Ribosomal protein L25, beta domain"/>
    <property type="match status" value="1"/>
</dbReference>
<dbReference type="InterPro" id="IPR011035">
    <property type="entry name" value="Ribosomal_bL25/Gln-tRNA_synth"/>
</dbReference>
<comment type="subunit">
    <text evidence="5">Part of the 50S ribosomal subunit; part of the 5S rRNA/L5/L18/L25 subcomplex. Contacts the 5S rRNA. Binds to the 5S rRNA independently of L5 and L18.</text>
</comment>
<comment type="function">
    <text evidence="5">This is one of the proteins that binds to the 5S RNA in the ribosome where it forms part of the central protuberance.</text>
</comment>
<dbReference type="PANTHER" id="PTHR33284">
    <property type="entry name" value="RIBOSOMAL PROTEIN L25/GLN-TRNA SYNTHETASE, ANTI-CODON-BINDING DOMAIN-CONTAINING PROTEIN"/>
    <property type="match status" value="1"/>
</dbReference>
<dbReference type="NCBIfam" id="NF004131">
    <property type="entry name" value="PRK05618.2-1"/>
    <property type="match status" value="1"/>
</dbReference>
<evidence type="ECO:0000256" key="4">
    <source>
        <dbReference type="ARBA" id="ARBA00023274"/>
    </source>
</evidence>
<evidence type="ECO:0000259" key="7">
    <source>
        <dbReference type="Pfam" id="PF01386"/>
    </source>
</evidence>
<proteinExistence type="inferred from homology"/>
<comment type="caution">
    <text evidence="9">The sequence shown here is derived from an EMBL/GenBank/DDBJ whole genome shotgun (WGS) entry which is preliminary data.</text>
</comment>
<feature type="compositionally biased region" description="Basic and acidic residues" evidence="6">
    <location>
        <begin position="1"/>
        <end position="14"/>
    </location>
</feature>
<accession>A0A1S1RLS7</accession>
<dbReference type="InterPro" id="IPR037121">
    <property type="entry name" value="Ribosomal_bL25_C"/>
</dbReference>
<dbReference type="OrthoDB" id="5242980at2"/>
<dbReference type="InterPro" id="IPR020056">
    <property type="entry name" value="Rbsml_bL25/Gln-tRNA_synth_N"/>
</dbReference>
<organism evidence="9 10">
    <name type="scientific">Parafrankia soli</name>
    <dbReference type="NCBI Taxonomy" id="2599596"/>
    <lineage>
        <taxon>Bacteria</taxon>
        <taxon>Bacillati</taxon>
        <taxon>Actinomycetota</taxon>
        <taxon>Actinomycetes</taxon>
        <taxon>Frankiales</taxon>
        <taxon>Frankiaceae</taxon>
        <taxon>Parafrankia</taxon>
    </lineage>
</organism>
<dbReference type="HAMAP" id="MF_01334">
    <property type="entry name" value="Ribosomal_bL25_CTC"/>
    <property type="match status" value="1"/>
</dbReference>
<dbReference type="EMBL" id="MAXA01000001">
    <property type="protein sequence ID" value="OHV46769.1"/>
    <property type="molecule type" value="Genomic_DNA"/>
</dbReference>
<keyword evidence="3 5" id="KW-0689">Ribosomal protein</keyword>
<dbReference type="RefSeq" id="WP_071059186.1">
    <property type="nucleotide sequence ID" value="NZ_MAXA01000001.1"/>
</dbReference>
<dbReference type="GO" id="GO:0006412">
    <property type="term" value="P:translation"/>
    <property type="evidence" value="ECO:0007669"/>
    <property type="project" value="UniProtKB-UniRule"/>
</dbReference>
<dbReference type="GO" id="GO:0008097">
    <property type="term" value="F:5S rRNA binding"/>
    <property type="evidence" value="ECO:0007669"/>
    <property type="project" value="InterPro"/>
</dbReference>
<keyword evidence="2 5" id="KW-0694">RNA-binding</keyword>
<evidence type="ECO:0000256" key="5">
    <source>
        <dbReference type="HAMAP-Rule" id="MF_01334"/>
    </source>
</evidence>
<dbReference type="InterPro" id="IPR029751">
    <property type="entry name" value="Ribosomal_L25_dom"/>
</dbReference>
<dbReference type="InterPro" id="IPR020057">
    <property type="entry name" value="Ribosomal_bL25_b-dom"/>
</dbReference>
<keyword evidence="1 5" id="KW-0699">rRNA-binding</keyword>
<reference evidence="10" key="1">
    <citation type="submission" date="2016-07" db="EMBL/GenBank/DDBJ databases">
        <title>Frankia sp. NRRL B-16219 Genome sequencing.</title>
        <authorList>
            <person name="Ghodhbane-Gtari F."/>
            <person name="Swanson E."/>
            <person name="Gueddou A."/>
            <person name="Louati M."/>
            <person name="Nouioui I."/>
            <person name="Hezbri K."/>
            <person name="Abebe-Akele F."/>
            <person name="Simpson S."/>
            <person name="Morris K."/>
            <person name="Thomas K."/>
            <person name="Gtari M."/>
            <person name="Tisa L.S."/>
        </authorList>
    </citation>
    <scope>NUCLEOTIDE SEQUENCE [LARGE SCALE GENOMIC DNA]</scope>
    <source>
        <strain evidence="10">NRRL B-16219</strain>
    </source>
</reference>
<dbReference type="GO" id="GO:0022625">
    <property type="term" value="C:cytosolic large ribosomal subunit"/>
    <property type="evidence" value="ECO:0007669"/>
    <property type="project" value="TreeGrafter"/>
</dbReference>
<evidence type="ECO:0000256" key="6">
    <source>
        <dbReference type="SAM" id="MobiDB-lite"/>
    </source>
</evidence>
<gene>
    <name evidence="5" type="primary">rplY</name>
    <name evidence="5" type="synonym">ctc</name>
    <name evidence="9" type="ORF">BBK14_00345</name>
</gene>
<keyword evidence="10" id="KW-1185">Reference proteome</keyword>
<keyword evidence="4 5" id="KW-0687">Ribonucleoprotein</keyword>
<name>A0A1S1RLS7_9ACTN</name>
<dbReference type="InterPro" id="IPR001021">
    <property type="entry name" value="Ribosomal_bL25_long"/>
</dbReference>
<feature type="domain" description="Large ribosomal subunit protein bL25 L25" evidence="7">
    <location>
        <begin position="6"/>
        <end position="93"/>
    </location>
</feature>
<sequence length="208" mass="21828">MSEVRIAAEPRTEFGKGGARRTRRAGKVPAVLYGHGQPPRHIALPAHDLLHAFKTDAGTNVLLTLELSGQTELALPKEVQRHPIRGSYEHVDLVLVNRGEHVSVEVALVLIGEADPDTLVDQQVTALSVKADAASLPDRIEVDITGLEAGHGITAAQLELPQGVELEADGELVVVQGLAKRTVAQMEADLGETAEGTEGTAAAPAASA</sequence>
<protein>
    <recommendedName>
        <fullName evidence="5">Large ribosomal subunit protein bL25</fullName>
    </recommendedName>
    <alternativeName>
        <fullName evidence="5">General stress protein CTC</fullName>
    </alternativeName>
</protein>
<comment type="similarity">
    <text evidence="5">Belongs to the bacterial ribosomal protein bL25 family. CTC subfamily.</text>
</comment>
<dbReference type="GO" id="GO:0003735">
    <property type="term" value="F:structural constituent of ribosome"/>
    <property type="evidence" value="ECO:0007669"/>
    <property type="project" value="InterPro"/>
</dbReference>